<dbReference type="SUPFAM" id="SSF109604">
    <property type="entry name" value="HD-domain/PDEase-like"/>
    <property type="match status" value="1"/>
</dbReference>
<proteinExistence type="predicted"/>
<protein>
    <submittedName>
        <fullName evidence="2">HDOD domain-containing protein</fullName>
    </submittedName>
</protein>
<evidence type="ECO:0000259" key="1">
    <source>
        <dbReference type="PROSITE" id="PS51833"/>
    </source>
</evidence>
<accession>A0ABS8Q547</accession>
<dbReference type="InterPro" id="IPR029016">
    <property type="entry name" value="GAF-like_dom_sf"/>
</dbReference>
<dbReference type="InterPro" id="IPR013976">
    <property type="entry name" value="HDOD"/>
</dbReference>
<dbReference type="Pfam" id="PF08668">
    <property type="entry name" value="HDOD"/>
    <property type="match status" value="1"/>
</dbReference>
<dbReference type="SUPFAM" id="SSF55781">
    <property type="entry name" value="GAF domain-like"/>
    <property type="match status" value="1"/>
</dbReference>
<dbReference type="PANTHER" id="PTHR33525:SF3">
    <property type="entry name" value="RIBONUCLEASE Y"/>
    <property type="match status" value="1"/>
</dbReference>
<dbReference type="PROSITE" id="PS51833">
    <property type="entry name" value="HDOD"/>
    <property type="match status" value="1"/>
</dbReference>
<dbReference type="Proteomes" id="UP001179361">
    <property type="component" value="Unassembled WGS sequence"/>
</dbReference>
<feature type="domain" description="HDOD" evidence="1">
    <location>
        <begin position="29"/>
        <end position="225"/>
    </location>
</feature>
<dbReference type="Gene3D" id="1.10.3210.10">
    <property type="entry name" value="Hypothetical protein af1432"/>
    <property type="match status" value="1"/>
</dbReference>
<evidence type="ECO:0000313" key="3">
    <source>
        <dbReference type="Proteomes" id="UP001179361"/>
    </source>
</evidence>
<name>A0ABS8Q547_9BURK</name>
<reference evidence="2" key="1">
    <citation type="submission" date="2021-11" db="EMBL/GenBank/DDBJ databases">
        <title>The complete genome of Massilia sp sp. G4R7.</title>
        <authorList>
            <person name="Liu L."/>
            <person name="Yue J."/>
            <person name="Yuan J."/>
            <person name="Yang F."/>
            <person name="Li L."/>
        </authorList>
    </citation>
    <scope>NUCLEOTIDE SEQUENCE</scope>
    <source>
        <strain evidence="2">G4R7</strain>
    </source>
</reference>
<sequence>MAESSLPPEGATRRVRAALMNKVCGDEEMFALGASIARVVDMASSDDQGTHDLAYYVVSDPALTQRILRLSNTIQYRTASGSQVTTISRAISLLGFDNVKATALAMLLVDALDSSEHADSVRVELEAALCASLVGREMARHSFYQGAEEAAICALFKNLGPLLVASHAHERYREIAALVAGGKHTVGQASQMILGCSYDALSQAVLQEWKIPDVIVRAQNGLPPTAVRVAANRGEWMRQVASLSQDVARLLAKTHEPVGSPEAKALLGRYGDALDLDGGRMDALLTAVQDGMRSLLESMNMQPAPRSEPKQPESSLPNVLMLATLDAGEEEQEGLHPSGKPKNARELLLAGVQDVTQLRATGGKVNDVVLAVLETIHGALGFRFATVCLRDPKNGQFRARLALGEEGARLQAGFAFPLASSRDLFHLAMENDADLMISDASSPKIRDLLPEWHRRLLPDAKSFIVLPLVVGKVQLGLFYGDRTVEAHEGVPPDETALIKALKGQVLAALAPA</sequence>
<dbReference type="RefSeq" id="WP_231058183.1">
    <property type="nucleotide sequence ID" value="NZ_JAJNOC010000003.1"/>
</dbReference>
<organism evidence="2 3">
    <name type="scientific">Massilia phyllostachyos</name>
    <dbReference type="NCBI Taxonomy" id="2898585"/>
    <lineage>
        <taxon>Bacteria</taxon>
        <taxon>Pseudomonadati</taxon>
        <taxon>Pseudomonadota</taxon>
        <taxon>Betaproteobacteria</taxon>
        <taxon>Burkholderiales</taxon>
        <taxon>Oxalobacteraceae</taxon>
        <taxon>Telluria group</taxon>
        <taxon>Massilia</taxon>
    </lineage>
</organism>
<dbReference type="EMBL" id="JAJNOC010000003">
    <property type="protein sequence ID" value="MCD2516859.1"/>
    <property type="molecule type" value="Genomic_DNA"/>
</dbReference>
<dbReference type="InterPro" id="IPR052340">
    <property type="entry name" value="RNase_Y/CdgJ"/>
</dbReference>
<dbReference type="PANTHER" id="PTHR33525">
    <property type="match status" value="1"/>
</dbReference>
<gene>
    <name evidence="2" type="ORF">LQ564_11115</name>
</gene>
<comment type="caution">
    <text evidence="2">The sequence shown here is derived from an EMBL/GenBank/DDBJ whole genome shotgun (WGS) entry which is preliminary data.</text>
</comment>
<dbReference type="Gene3D" id="3.30.450.40">
    <property type="match status" value="1"/>
</dbReference>
<evidence type="ECO:0000313" key="2">
    <source>
        <dbReference type="EMBL" id="MCD2516859.1"/>
    </source>
</evidence>
<keyword evidence="3" id="KW-1185">Reference proteome</keyword>